<gene>
    <name evidence="2" type="ORF">EIK76_12450</name>
</gene>
<keyword evidence="1" id="KW-0812">Transmembrane</keyword>
<protein>
    <submittedName>
        <fullName evidence="2">HEAT repeat domain-containing protein</fullName>
    </submittedName>
</protein>
<dbReference type="InterPro" id="IPR011989">
    <property type="entry name" value="ARM-like"/>
</dbReference>
<proteinExistence type="predicted"/>
<evidence type="ECO:0000313" key="2">
    <source>
        <dbReference type="EMBL" id="RRJ20327.1"/>
    </source>
</evidence>
<dbReference type="SMART" id="SM00567">
    <property type="entry name" value="EZ_HEAT"/>
    <property type="match status" value="3"/>
</dbReference>
<dbReference type="InterPro" id="IPR016024">
    <property type="entry name" value="ARM-type_fold"/>
</dbReference>
<dbReference type="PROSITE" id="PS50077">
    <property type="entry name" value="HEAT_REPEAT"/>
    <property type="match status" value="1"/>
</dbReference>
<evidence type="ECO:0000313" key="3">
    <source>
        <dbReference type="Proteomes" id="UP000276260"/>
    </source>
</evidence>
<accession>A0A3P3QGK5</accession>
<sequence length="358" mass="40749">MSDTHSDVIVQLVWYSSAVLLLMTLMLLLLTLFMHYERRQREKSRQQATEQWTPILFSWIYSPEQTTGPLPQLNAEGFGFVVQLWLQLEQTVRGSASTRLAELAQRLDLIPVMKQWLHGYSTDKKLTAIMALGIVQEKSAFAELLPHVLDKRTIFSLVAARALLSIDAKLGLPVILSQIYRDDWSVSRVAGLLVRLPHDLMVRSVTECAEKATAKELRRLIKLMHILSPIDSQPLIQQALTQYPDEMELLTTAFASAVSPDLLPLLRQQVEHPQWEVRVQLAKALARLGDSSDAPLLLNMLSDPNWWVRYRAAQSLISLPGVDEAQLQLWQQQLTDPFALAILLQVKEEQQRQHQGRT</sequence>
<dbReference type="Gene3D" id="1.25.10.10">
    <property type="entry name" value="Leucine-rich Repeat Variant"/>
    <property type="match status" value="1"/>
</dbReference>
<evidence type="ECO:0000256" key="1">
    <source>
        <dbReference type="SAM" id="Phobius"/>
    </source>
</evidence>
<name>A0A3P3QGK5_9GAMM</name>
<keyword evidence="3" id="KW-1185">Reference proteome</keyword>
<keyword evidence="1" id="KW-1133">Transmembrane helix</keyword>
<dbReference type="InterPro" id="IPR021133">
    <property type="entry name" value="HEAT_type_2"/>
</dbReference>
<dbReference type="InterPro" id="IPR004155">
    <property type="entry name" value="PBS_lyase_HEAT"/>
</dbReference>
<dbReference type="AlphaFoldDB" id="A0A3P3QGK5"/>
<organism evidence="2 3">
    <name type="scientific">Rheinheimera mesophila</name>
    <dbReference type="NCBI Taxonomy" id="1547515"/>
    <lineage>
        <taxon>Bacteria</taxon>
        <taxon>Pseudomonadati</taxon>
        <taxon>Pseudomonadota</taxon>
        <taxon>Gammaproteobacteria</taxon>
        <taxon>Chromatiales</taxon>
        <taxon>Chromatiaceae</taxon>
        <taxon>Rheinheimera</taxon>
    </lineage>
</organism>
<dbReference type="RefSeq" id="WP_046519404.1">
    <property type="nucleotide sequence ID" value="NZ_LAVS01000011.1"/>
</dbReference>
<dbReference type="EMBL" id="RRCF01000003">
    <property type="protein sequence ID" value="RRJ20327.1"/>
    <property type="molecule type" value="Genomic_DNA"/>
</dbReference>
<feature type="transmembrane region" description="Helical" evidence="1">
    <location>
        <begin position="12"/>
        <end position="36"/>
    </location>
</feature>
<dbReference type="Pfam" id="PF13646">
    <property type="entry name" value="HEAT_2"/>
    <property type="match status" value="1"/>
</dbReference>
<comment type="caution">
    <text evidence="2">The sequence shown here is derived from an EMBL/GenBank/DDBJ whole genome shotgun (WGS) entry which is preliminary data.</text>
</comment>
<keyword evidence="1" id="KW-0472">Membrane</keyword>
<reference evidence="2 3" key="1">
    <citation type="submission" date="2018-11" db="EMBL/GenBank/DDBJ databases">
        <title>Draft genome analysis of Rheinheimera mesophila isolated from an industrial waste site.</title>
        <authorList>
            <person name="Yu Q."/>
            <person name="Qi Y."/>
            <person name="Zhang H."/>
            <person name="Lu Y."/>
            <person name="Pu J."/>
        </authorList>
    </citation>
    <scope>NUCLEOTIDE SEQUENCE [LARGE SCALE GENOMIC DNA]</scope>
    <source>
        <strain evidence="2 3">IITR13</strain>
    </source>
</reference>
<dbReference type="Proteomes" id="UP000276260">
    <property type="component" value="Unassembled WGS sequence"/>
</dbReference>
<dbReference type="SUPFAM" id="SSF48371">
    <property type="entry name" value="ARM repeat"/>
    <property type="match status" value="1"/>
</dbReference>
<dbReference type="OrthoDB" id="9801841at2"/>